<dbReference type="NCBIfam" id="TIGR01814">
    <property type="entry name" value="kynureninase"/>
    <property type="match status" value="1"/>
</dbReference>
<dbReference type="InterPro" id="IPR010111">
    <property type="entry name" value="Kynureninase"/>
</dbReference>
<dbReference type="PANTHER" id="PTHR14084:SF0">
    <property type="entry name" value="KYNURENINASE"/>
    <property type="match status" value="1"/>
</dbReference>
<dbReference type="PIRSF" id="PIRSF038800">
    <property type="entry name" value="KYNU"/>
    <property type="match status" value="1"/>
</dbReference>
<evidence type="ECO:0000256" key="6">
    <source>
        <dbReference type="PIRNR" id="PIRNR038800"/>
    </source>
</evidence>
<keyword evidence="2 4" id="KW-0378">Hydrolase</keyword>
<comment type="catalytic activity">
    <reaction evidence="4 6">
        <text>L-kynurenine + H2O = anthranilate + L-alanine + H(+)</text>
        <dbReference type="Rhea" id="RHEA:16813"/>
        <dbReference type="ChEBI" id="CHEBI:15377"/>
        <dbReference type="ChEBI" id="CHEBI:15378"/>
        <dbReference type="ChEBI" id="CHEBI:16567"/>
        <dbReference type="ChEBI" id="CHEBI:57959"/>
        <dbReference type="ChEBI" id="CHEBI:57972"/>
        <dbReference type="EC" id="3.7.1.3"/>
    </reaction>
</comment>
<feature type="binding site" evidence="4">
    <location>
        <position position="250"/>
    </location>
    <ligand>
        <name>pyridoxal 5'-phosphate</name>
        <dbReference type="ChEBI" id="CHEBI:597326"/>
    </ligand>
</feature>
<evidence type="ECO:0000256" key="4">
    <source>
        <dbReference type="HAMAP-Rule" id="MF_01970"/>
    </source>
</evidence>
<comment type="pathway">
    <text evidence="4 6">Cofactor biosynthesis; NAD(+) biosynthesis; quinolinate from L-kynurenine: step 2/3.</text>
</comment>
<evidence type="ECO:0000256" key="2">
    <source>
        <dbReference type="ARBA" id="ARBA00022801"/>
    </source>
</evidence>
<dbReference type="InterPro" id="IPR015424">
    <property type="entry name" value="PyrdxlP-dep_Trfase"/>
</dbReference>
<feature type="binding site" evidence="4">
    <location>
        <position position="220"/>
    </location>
    <ligand>
        <name>pyridoxal 5'-phosphate</name>
        <dbReference type="ChEBI" id="CHEBI:597326"/>
    </ligand>
</feature>
<evidence type="ECO:0000313" key="9">
    <source>
        <dbReference type="Proteomes" id="UP001595713"/>
    </source>
</evidence>
<dbReference type="Pfam" id="PF22580">
    <property type="entry name" value="KYNU_C"/>
    <property type="match status" value="1"/>
</dbReference>
<comment type="function">
    <text evidence="4 6">Catalyzes the cleavage of L-kynurenine (L-Kyn) and L-3-hydroxykynurenine (L-3OHKyn) into anthranilic acid (AA) and 3-hydroxyanthranilic acid (3-OHAA), respectively.</text>
</comment>
<comment type="cofactor">
    <cofactor evidence="4 6">
        <name>pyridoxal 5'-phosphate</name>
        <dbReference type="ChEBI" id="CHEBI:597326"/>
    </cofactor>
</comment>
<evidence type="ECO:0000256" key="3">
    <source>
        <dbReference type="ARBA" id="ARBA00022898"/>
    </source>
</evidence>
<dbReference type="EC" id="3.7.1.3" evidence="4 5"/>
<dbReference type="SUPFAM" id="SSF53383">
    <property type="entry name" value="PLP-dependent transferases"/>
    <property type="match status" value="1"/>
</dbReference>
<dbReference type="Gene3D" id="3.90.1150.10">
    <property type="entry name" value="Aspartate Aminotransferase, domain 1"/>
    <property type="match status" value="1"/>
</dbReference>
<comment type="catalytic activity">
    <reaction evidence="6">
        <text>3-hydroxy-L-kynurenine + H2O = 3-hydroxyanthranilate + L-alanine + H(+)</text>
        <dbReference type="Rhea" id="RHEA:25143"/>
        <dbReference type="ChEBI" id="CHEBI:15377"/>
        <dbReference type="ChEBI" id="CHEBI:15378"/>
        <dbReference type="ChEBI" id="CHEBI:36559"/>
        <dbReference type="ChEBI" id="CHEBI:57972"/>
        <dbReference type="ChEBI" id="CHEBI:58125"/>
        <dbReference type="EC" id="3.7.1.3"/>
    </reaction>
</comment>
<evidence type="ECO:0000256" key="1">
    <source>
        <dbReference type="ARBA" id="ARBA00022642"/>
    </source>
</evidence>
<dbReference type="GO" id="GO:0030429">
    <property type="term" value="F:kynureninase activity"/>
    <property type="evidence" value="ECO:0007669"/>
    <property type="project" value="UniProtKB-EC"/>
</dbReference>
<evidence type="ECO:0000256" key="5">
    <source>
        <dbReference type="NCBIfam" id="TIGR01814"/>
    </source>
</evidence>
<feature type="binding site" evidence="4">
    <location>
        <begin position="125"/>
        <end position="128"/>
    </location>
    <ligand>
        <name>pyridoxal 5'-phosphate</name>
        <dbReference type="ChEBI" id="CHEBI:597326"/>
    </ligand>
</feature>
<dbReference type="Proteomes" id="UP001595713">
    <property type="component" value="Unassembled WGS sequence"/>
</dbReference>
<gene>
    <name evidence="4 8" type="primary">kynU</name>
    <name evidence="8" type="ORF">ACFONA_14580</name>
</gene>
<comment type="pathway">
    <text evidence="4 6">Amino-acid degradation; L-kynurenine degradation; L-alanine and anthranilate from L-kynurenine: step 1/1.</text>
</comment>
<dbReference type="HAMAP" id="MF_01970">
    <property type="entry name" value="Kynureninase"/>
    <property type="match status" value="1"/>
</dbReference>
<accession>A0ABV7SZ28</accession>
<name>A0ABV7SZ28_9SPHN</name>
<dbReference type="InterPro" id="IPR000653">
    <property type="entry name" value="DegT/StrS_aminotransferase"/>
</dbReference>
<comment type="similarity">
    <text evidence="7">Belongs to the DegT/DnrJ/EryC1 family.</text>
</comment>
<organism evidence="8 9">
    <name type="scientific">Sphingomonas hylomeconis</name>
    <dbReference type="NCBI Taxonomy" id="1395958"/>
    <lineage>
        <taxon>Bacteria</taxon>
        <taxon>Pseudomonadati</taxon>
        <taxon>Pseudomonadota</taxon>
        <taxon>Alphaproteobacteria</taxon>
        <taxon>Sphingomonadales</taxon>
        <taxon>Sphingomonadaceae</taxon>
        <taxon>Sphingomonas</taxon>
    </lineage>
</organism>
<comment type="subunit">
    <text evidence="4 6">Homodimer.</text>
</comment>
<sequence>MTDLATVRQLDAADPLAAFRARFVLPDGQTYLDGNSLGALPRATAARLADTVTREWGQGLIGSWNAAGWIGAPQRIGAKIARLIGAAPTEVIAADSTSVNLFKLLAAACAAQPDRRVIVTEQGNFPTDLYVAQGVAAYLPGVEVRAVPRAQIAAAIDADVAVVMLTHVHYKTGAMYDMPAVTRMAQAQGALMLWDLSHSAGAVALDLAAANADLAVGCGYKYLNGGPGAPAFLFVAEHHQASLRSPLTGWMGHAAPFDFDDAYEAAPGMDRFLCGTPPILGMAALEIGIDLFLEADRTALFAKSRALCSLFVELVEERCAGLGLTLASPRDPQARGSHISLAHRDAYPVMQALIAHGVTGDFRAPDILRFGFTPLYVGYEDVWRAVEILRDVLTSKSWDSDTYRRRAAVT</sequence>
<feature type="binding site" evidence="4">
    <location>
        <position position="97"/>
    </location>
    <ligand>
        <name>pyridoxal 5'-phosphate</name>
        <dbReference type="ChEBI" id="CHEBI:597326"/>
    </ligand>
</feature>
<dbReference type="PANTHER" id="PTHR14084">
    <property type="entry name" value="KYNURENINASE"/>
    <property type="match status" value="1"/>
</dbReference>
<dbReference type="RefSeq" id="WP_261292744.1">
    <property type="nucleotide sequence ID" value="NZ_JANQBK010000001.1"/>
</dbReference>
<evidence type="ECO:0000256" key="7">
    <source>
        <dbReference type="RuleBase" id="RU004508"/>
    </source>
</evidence>
<proteinExistence type="inferred from homology"/>
<comment type="similarity">
    <text evidence="4 6">Belongs to the kynureninase family.</text>
</comment>
<reference evidence="9" key="1">
    <citation type="journal article" date="2019" name="Int. J. Syst. Evol. Microbiol.">
        <title>The Global Catalogue of Microorganisms (GCM) 10K type strain sequencing project: providing services to taxonomists for standard genome sequencing and annotation.</title>
        <authorList>
            <consortium name="The Broad Institute Genomics Platform"/>
            <consortium name="The Broad Institute Genome Sequencing Center for Infectious Disease"/>
            <person name="Wu L."/>
            <person name="Ma J."/>
        </authorList>
    </citation>
    <scope>NUCLEOTIDE SEQUENCE [LARGE SCALE GENOMIC DNA]</scope>
    <source>
        <strain evidence="9">KCTC 42739</strain>
    </source>
</reference>
<protein>
    <recommendedName>
        <fullName evidence="4 5">Kynureninase</fullName>
        <ecNumber evidence="4 5">3.7.1.3</ecNumber>
    </recommendedName>
    <alternativeName>
        <fullName evidence="4">L-kynurenine hydrolase</fullName>
    </alternativeName>
</protein>
<dbReference type="InterPro" id="IPR015422">
    <property type="entry name" value="PyrdxlP-dep_Trfase_small"/>
</dbReference>
<keyword evidence="3 4" id="KW-0663">Pyridoxal phosphate</keyword>
<feature type="modified residue" description="N6-(pyridoxal phosphate)lysine" evidence="4">
    <location>
        <position position="221"/>
    </location>
</feature>
<feature type="binding site" evidence="4">
    <location>
        <position position="276"/>
    </location>
    <ligand>
        <name>pyridoxal 5'-phosphate</name>
        <dbReference type="ChEBI" id="CHEBI:597326"/>
    </ligand>
</feature>
<keyword evidence="1 4" id="KW-0662">Pyridine nucleotide biosynthesis</keyword>
<feature type="binding site" evidence="4">
    <location>
        <position position="166"/>
    </location>
    <ligand>
        <name>pyridoxal 5'-phosphate</name>
        <dbReference type="ChEBI" id="CHEBI:597326"/>
    </ligand>
</feature>
<comment type="caution">
    <text evidence="8">The sequence shown here is derived from an EMBL/GenBank/DDBJ whole genome shotgun (WGS) entry which is preliminary data.</text>
</comment>
<dbReference type="Gene3D" id="3.40.640.10">
    <property type="entry name" value="Type I PLP-dependent aspartate aminotransferase-like (Major domain)"/>
    <property type="match status" value="1"/>
</dbReference>
<dbReference type="InterPro" id="IPR015421">
    <property type="entry name" value="PyrdxlP-dep_Trfase_major"/>
</dbReference>
<dbReference type="EMBL" id="JBHRXP010000007">
    <property type="protein sequence ID" value="MFC3581396.1"/>
    <property type="molecule type" value="Genomic_DNA"/>
</dbReference>
<feature type="binding site" evidence="4">
    <location>
        <position position="98"/>
    </location>
    <ligand>
        <name>pyridoxal 5'-phosphate</name>
        <dbReference type="ChEBI" id="CHEBI:597326"/>
    </ligand>
</feature>
<feature type="binding site" evidence="4">
    <location>
        <position position="195"/>
    </location>
    <ligand>
        <name>pyridoxal 5'-phosphate</name>
        <dbReference type="ChEBI" id="CHEBI:597326"/>
    </ligand>
</feature>
<evidence type="ECO:0000313" key="8">
    <source>
        <dbReference type="EMBL" id="MFC3581396.1"/>
    </source>
</evidence>
<dbReference type="Pfam" id="PF01041">
    <property type="entry name" value="DegT_DnrJ_EryC1"/>
    <property type="match status" value="1"/>
</dbReference>
<keyword evidence="9" id="KW-1185">Reference proteome</keyword>
<feature type="binding site" evidence="4">
    <location>
        <position position="198"/>
    </location>
    <ligand>
        <name>pyridoxal 5'-phosphate</name>
        <dbReference type="ChEBI" id="CHEBI:597326"/>
    </ligand>
</feature>